<dbReference type="AlphaFoldDB" id="A0A728XXI0"/>
<gene>
    <name evidence="2" type="ORF">G9E34_003024</name>
    <name evidence="1" type="ORF">GNC14_001006</name>
</gene>
<organism evidence="1">
    <name type="scientific">Salmonella enterica</name>
    <name type="common">Salmonella choleraesuis</name>
    <dbReference type="NCBI Taxonomy" id="28901"/>
    <lineage>
        <taxon>Bacteria</taxon>
        <taxon>Pseudomonadati</taxon>
        <taxon>Pseudomonadota</taxon>
        <taxon>Gammaproteobacteria</taxon>
        <taxon>Enterobacterales</taxon>
        <taxon>Enterobacteriaceae</taxon>
        <taxon>Salmonella</taxon>
    </lineage>
</organism>
<comment type="caution">
    <text evidence="1">The sequence shown here is derived from an EMBL/GenBank/DDBJ whole genome shotgun (WGS) entry which is preliminary data.</text>
</comment>
<proteinExistence type="predicted"/>
<accession>A0A728XXI0</accession>
<dbReference type="EMBL" id="DAAVBX010000013">
    <property type="protein sequence ID" value="HAF4148425.1"/>
    <property type="molecule type" value="Genomic_DNA"/>
</dbReference>
<protein>
    <submittedName>
        <fullName evidence="1">Uncharacterized protein</fullName>
    </submittedName>
</protein>
<reference evidence="1" key="1">
    <citation type="journal article" date="2018" name="Genome Biol.">
        <title>SKESA: strategic k-mer extension for scrupulous assemblies.</title>
        <authorList>
            <person name="Souvorov A."/>
            <person name="Agarwala R."/>
            <person name="Lipman D.J."/>
        </authorList>
    </citation>
    <scope>NUCLEOTIDE SEQUENCE</scope>
    <source>
        <strain evidence="2">CFIAFB20130230</strain>
        <strain evidence="1">N32773</strain>
    </source>
</reference>
<name>A0A728XXI0_SALER</name>
<dbReference type="EMBL" id="DAARMC010000002">
    <property type="protein sequence ID" value="HAE2993579.1"/>
    <property type="molecule type" value="Genomic_DNA"/>
</dbReference>
<reference evidence="1" key="2">
    <citation type="submission" date="2018-07" db="EMBL/GenBank/DDBJ databases">
        <authorList>
            <consortium name="NCBI Pathogen Detection Project"/>
        </authorList>
    </citation>
    <scope>NUCLEOTIDE SEQUENCE</scope>
    <source>
        <strain evidence="2">CFIAFB20130230</strain>
        <strain evidence="1">N32773</strain>
    </source>
</reference>
<evidence type="ECO:0000313" key="2">
    <source>
        <dbReference type="EMBL" id="HAF4148425.1"/>
    </source>
</evidence>
<sequence length="47" mass="5635">MLLNMEGAVIIRRLMIMLKYYNKRMVQGKIIKSMFFVLINSHFLSKN</sequence>
<evidence type="ECO:0000313" key="1">
    <source>
        <dbReference type="EMBL" id="HAE2993579.1"/>
    </source>
</evidence>